<dbReference type="RefSeq" id="WP_160826249.1">
    <property type="nucleotide sequence ID" value="NZ_JBHSXS010000006.1"/>
</dbReference>
<feature type="region of interest" description="Disordered" evidence="2">
    <location>
        <begin position="1"/>
        <end position="30"/>
    </location>
</feature>
<evidence type="ECO:0000256" key="2">
    <source>
        <dbReference type="SAM" id="MobiDB-lite"/>
    </source>
</evidence>
<sequence length="458" mass="50391">MEAWTAPVRAEGNGVPASEGDPRKGEKAMDNDGAWDRRSLLRGAAVVAGAAATTPLLGEAARAQASSRDADALFRAGKFEQAGRAYEEILKTDPANLHAARQRGYVGLLGNKFPDAEKYLTMALELAPDDKQTNRFLGDCYTRQDKLSLAVPRWRAAGQETRAEWFAAVRGKPYQIHGDIGRVPWKQMDPSPLVEVSVNGGPPKRFMFYTGAPWLGMSAKTAEEAGLRAVAKQQIEYKNGTAWMYFGVADSFKLGGIELRNVPVEWTQTDQDDPASGDGIIGTWIFYHFLTTFDYAGRSLILRRRTPEAARKVRADAVRAGAKPLPLWLAREQYVHSTGSFAGSGPRMVGVNIGGVSECAAVMKGEVAKRLRIRTDYDRPLETFGHSHPTVVYPCYPSEIRIGNAVAKDVYCNAAPQMQADEYGFETLGGFFHSFFKPYNITLDFTDMNIYIARGKAT</sequence>
<keyword evidence="4" id="KW-1185">Reference proteome</keyword>
<dbReference type="Gene3D" id="2.40.70.10">
    <property type="entry name" value="Acid Proteases"/>
    <property type="match status" value="1"/>
</dbReference>
<dbReference type="EMBL" id="JBHSXS010000006">
    <property type="protein sequence ID" value="MFC6880749.1"/>
    <property type="molecule type" value="Genomic_DNA"/>
</dbReference>
<dbReference type="Proteomes" id="UP001596380">
    <property type="component" value="Unassembled WGS sequence"/>
</dbReference>
<evidence type="ECO:0000313" key="3">
    <source>
        <dbReference type="EMBL" id="MFC6880749.1"/>
    </source>
</evidence>
<protein>
    <submittedName>
        <fullName evidence="3">Aspartyl protease family protein</fullName>
    </submittedName>
</protein>
<name>A0ABW2CIB1_9ACTN</name>
<proteinExistence type="predicted"/>
<reference evidence="4" key="1">
    <citation type="journal article" date="2019" name="Int. J. Syst. Evol. Microbiol.">
        <title>The Global Catalogue of Microorganisms (GCM) 10K type strain sequencing project: providing services to taxonomists for standard genome sequencing and annotation.</title>
        <authorList>
            <consortium name="The Broad Institute Genomics Platform"/>
            <consortium name="The Broad Institute Genome Sequencing Center for Infectious Disease"/>
            <person name="Wu L."/>
            <person name="Ma J."/>
        </authorList>
    </citation>
    <scope>NUCLEOTIDE SEQUENCE [LARGE SCALE GENOMIC DNA]</scope>
    <source>
        <strain evidence="4">JCM 3369</strain>
    </source>
</reference>
<dbReference type="InterPro" id="IPR006311">
    <property type="entry name" value="TAT_signal"/>
</dbReference>
<keyword evidence="3" id="KW-0378">Hydrolase</keyword>
<dbReference type="InterPro" id="IPR021109">
    <property type="entry name" value="Peptidase_aspartic_dom_sf"/>
</dbReference>
<dbReference type="Pfam" id="PF13432">
    <property type="entry name" value="TPR_16"/>
    <property type="match status" value="1"/>
</dbReference>
<feature type="compositionally biased region" description="Basic and acidic residues" evidence="2">
    <location>
        <begin position="20"/>
        <end position="30"/>
    </location>
</feature>
<dbReference type="Pfam" id="PF13650">
    <property type="entry name" value="Asp_protease_2"/>
    <property type="match status" value="1"/>
</dbReference>
<dbReference type="SUPFAM" id="SSF48452">
    <property type="entry name" value="TPR-like"/>
    <property type="match status" value="1"/>
</dbReference>
<dbReference type="PROSITE" id="PS51318">
    <property type="entry name" value="TAT"/>
    <property type="match status" value="1"/>
</dbReference>
<feature type="repeat" description="TPR" evidence="1">
    <location>
        <begin position="63"/>
        <end position="96"/>
    </location>
</feature>
<dbReference type="Gene3D" id="1.25.40.10">
    <property type="entry name" value="Tetratricopeptide repeat domain"/>
    <property type="match status" value="1"/>
</dbReference>
<evidence type="ECO:0000256" key="1">
    <source>
        <dbReference type="PROSITE-ProRule" id="PRU00339"/>
    </source>
</evidence>
<gene>
    <name evidence="3" type="ORF">ACFQKB_13360</name>
</gene>
<organism evidence="3 4">
    <name type="scientific">Actinomadura yumaensis</name>
    <dbReference type="NCBI Taxonomy" id="111807"/>
    <lineage>
        <taxon>Bacteria</taxon>
        <taxon>Bacillati</taxon>
        <taxon>Actinomycetota</taxon>
        <taxon>Actinomycetes</taxon>
        <taxon>Streptosporangiales</taxon>
        <taxon>Thermomonosporaceae</taxon>
        <taxon>Actinomadura</taxon>
    </lineage>
</organism>
<accession>A0ABW2CIB1</accession>
<dbReference type="GO" id="GO:0008233">
    <property type="term" value="F:peptidase activity"/>
    <property type="evidence" value="ECO:0007669"/>
    <property type="project" value="UniProtKB-KW"/>
</dbReference>
<dbReference type="PROSITE" id="PS50005">
    <property type="entry name" value="TPR"/>
    <property type="match status" value="1"/>
</dbReference>
<comment type="caution">
    <text evidence="3">The sequence shown here is derived from an EMBL/GenBank/DDBJ whole genome shotgun (WGS) entry which is preliminary data.</text>
</comment>
<dbReference type="GO" id="GO:0006508">
    <property type="term" value="P:proteolysis"/>
    <property type="evidence" value="ECO:0007669"/>
    <property type="project" value="UniProtKB-KW"/>
</dbReference>
<keyword evidence="1" id="KW-0802">TPR repeat</keyword>
<dbReference type="InterPro" id="IPR011990">
    <property type="entry name" value="TPR-like_helical_dom_sf"/>
</dbReference>
<evidence type="ECO:0000313" key="4">
    <source>
        <dbReference type="Proteomes" id="UP001596380"/>
    </source>
</evidence>
<dbReference type="InterPro" id="IPR019734">
    <property type="entry name" value="TPR_rpt"/>
</dbReference>
<keyword evidence="3" id="KW-0645">Protease</keyword>